<dbReference type="CDD" id="cd16144">
    <property type="entry name" value="ARS_like"/>
    <property type="match status" value="1"/>
</dbReference>
<dbReference type="PANTHER" id="PTHR42693:SF42">
    <property type="entry name" value="ARYLSULFATASE G"/>
    <property type="match status" value="1"/>
</dbReference>
<keyword evidence="3" id="KW-0479">Metal-binding</keyword>
<comment type="cofactor">
    <cofactor evidence="1">
        <name>Ca(2+)</name>
        <dbReference type="ChEBI" id="CHEBI:29108"/>
    </cofactor>
</comment>
<dbReference type="PROSITE" id="PS00149">
    <property type="entry name" value="SULFATASE_2"/>
    <property type="match status" value="1"/>
</dbReference>
<accession>A0A381XTY0</accession>
<dbReference type="Pfam" id="PF00884">
    <property type="entry name" value="Sulfatase"/>
    <property type="match status" value="1"/>
</dbReference>
<dbReference type="PANTHER" id="PTHR42693">
    <property type="entry name" value="ARYLSULFATASE FAMILY MEMBER"/>
    <property type="match status" value="1"/>
</dbReference>
<evidence type="ECO:0000256" key="5">
    <source>
        <dbReference type="ARBA" id="ARBA00022801"/>
    </source>
</evidence>
<dbReference type="Gene3D" id="3.30.1120.10">
    <property type="match status" value="1"/>
</dbReference>
<evidence type="ECO:0000313" key="8">
    <source>
        <dbReference type="EMBL" id="SVA68198.1"/>
    </source>
</evidence>
<evidence type="ECO:0000256" key="2">
    <source>
        <dbReference type="ARBA" id="ARBA00008779"/>
    </source>
</evidence>
<dbReference type="GO" id="GO:0004065">
    <property type="term" value="F:arylsulfatase activity"/>
    <property type="evidence" value="ECO:0007669"/>
    <property type="project" value="TreeGrafter"/>
</dbReference>
<evidence type="ECO:0000256" key="4">
    <source>
        <dbReference type="ARBA" id="ARBA00022729"/>
    </source>
</evidence>
<dbReference type="AlphaFoldDB" id="A0A381XTY0"/>
<evidence type="ECO:0000256" key="6">
    <source>
        <dbReference type="ARBA" id="ARBA00022837"/>
    </source>
</evidence>
<protein>
    <recommendedName>
        <fullName evidence="7">Sulfatase N-terminal domain-containing protein</fullName>
    </recommendedName>
</protein>
<dbReference type="EMBL" id="UINC01016369">
    <property type="protein sequence ID" value="SVA68198.1"/>
    <property type="molecule type" value="Genomic_DNA"/>
</dbReference>
<dbReference type="InterPro" id="IPR000917">
    <property type="entry name" value="Sulfatase_N"/>
</dbReference>
<comment type="similarity">
    <text evidence="2">Belongs to the sulfatase family.</text>
</comment>
<evidence type="ECO:0000259" key="7">
    <source>
        <dbReference type="Pfam" id="PF00884"/>
    </source>
</evidence>
<dbReference type="SUPFAM" id="SSF53649">
    <property type="entry name" value="Alkaline phosphatase-like"/>
    <property type="match status" value="1"/>
</dbReference>
<reference evidence="8" key="1">
    <citation type="submission" date="2018-05" db="EMBL/GenBank/DDBJ databases">
        <authorList>
            <person name="Lanie J.A."/>
            <person name="Ng W.-L."/>
            <person name="Kazmierczak K.M."/>
            <person name="Andrzejewski T.M."/>
            <person name="Davidsen T.M."/>
            <person name="Wayne K.J."/>
            <person name="Tettelin H."/>
            <person name="Glass J.I."/>
            <person name="Rusch D."/>
            <person name="Podicherti R."/>
            <person name="Tsui H.-C.T."/>
            <person name="Winkler M.E."/>
        </authorList>
    </citation>
    <scope>NUCLEOTIDE SEQUENCE</scope>
</reference>
<keyword evidence="4" id="KW-0732">Signal</keyword>
<keyword evidence="6" id="KW-0106">Calcium</keyword>
<gene>
    <name evidence="8" type="ORF">METZ01_LOCUS121052</name>
</gene>
<keyword evidence="5" id="KW-0378">Hydrolase</keyword>
<dbReference type="Gene3D" id="3.40.720.10">
    <property type="entry name" value="Alkaline Phosphatase, subunit A"/>
    <property type="match status" value="1"/>
</dbReference>
<organism evidence="8">
    <name type="scientific">marine metagenome</name>
    <dbReference type="NCBI Taxonomy" id="408172"/>
    <lineage>
        <taxon>unclassified sequences</taxon>
        <taxon>metagenomes</taxon>
        <taxon>ecological metagenomes</taxon>
    </lineage>
</organism>
<dbReference type="InterPro" id="IPR050738">
    <property type="entry name" value="Sulfatase"/>
</dbReference>
<feature type="domain" description="Sulfatase N-terminal" evidence="7">
    <location>
        <begin position="24"/>
        <end position="362"/>
    </location>
</feature>
<dbReference type="GO" id="GO:0046872">
    <property type="term" value="F:metal ion binding"/>
    <property type="evidence" value="ECO:0007669"/>
    <property type="project" value="UniProtKB-KW"/>
</dbReference>
<sequence>MIRNIVFILAFLVTLNVQAAKPLNVVLILVDDLGWMDLSCQGSRYFETPHIDRLAAEGMRFTDAYAACAVCSPTRAAVQTGRYPGRLGVTDWIRSRFQGGTIPTDKKNPSGFSGGKRKFLVPKNALWMESEEVTIAELLKPAGYVTCHIGKWHLGADDWYPQKQGYDFNYGGCDYGQPPSYFDPFNQPKHRHAMIRVGIPHLPGRKPGQYLSDREAEEAVAFIEKHKDKPFFLNMDNYAVHTPIQAKAEVTAKYAKKPKTTQKNAKYAAMVESVDDCAGRIMDALEEHGIADRTMIIFSSDNGGLVGPTSNAPLRSGKGYAYEGGIRVPLIIKWPGVVKPGVTSAEPVTSVDYLPTIAEVTGLDLPKGRAIDGISLAKHLSSQGKQSIEREAIYWHFPHYRHNPGPYSIIREGPWKLIKFYEGPMELFNLKDDLGETKNLASVMPEKVKELNSRLLAHLKSIGAKMPKLNSARQ</sequence>
<evidence type="ECO:0000256" key="3">
    <source>
        <dbReference type="ARBA" id="ARBA00022723"/>
    </source>
</evidence>
<name>A0A381XTY0_9ZZZZ</name>
<dbReference type="InterPro" id="IPR024607">
    <property type="entry name" value="Sulfatase_CS"/>
</dbReference>
<evidence type="ECO:0000256" key="1">
    <source>
        <dbReference type="ARBA" id="ARBA00001913"/>
    </source>
</evidence>
<dbReference type="InterPro" id="IPR017850">
    <property type="entry name" value="Alkaline_phosphatase_core_sf"/>
</dbReference>
<proteinExistence type="inferred from homology"/>